<evidence type="ECO:0000256" key="1">
    <source>
        <dbReference type="ARBA" id="ARBA00023016"/>
    </source>
</evidence>
<reference evidence="7 8" key="1">
    <citation type="journal article" date="2019" name="Nat. Ecol. Evol.">
        <title>Megaphylogeny resolves global patterns of mushroom evolution.</title>
        <authorList>
            <person name="Varga T."/>
            <person name="Krizsan K."/>
            <person name="Foldi C."/>
            <person name="Dima B."/>
            <person name="Sanchez-Garcia M."/>
            <person name="Sanchez-Ramirez S."/>
            <person name="Szollosi G.J."/>
            <person name="Szarkandi J.G."/>
            <person name="Papp V."/>
            <person name="Albert L."/>
            <person name="Andreopoulos W."/>
            <person name="Angelini C."/>
            <person name="Antonin V."/>
            <person name="Barry K.W."/>
            <person name="Bougher N.L."/>
            <person name="Buchanan P."/>
            <person name="Buyck B."/>
            <person name="Bense V."/>
            <person name="Catcheside P."/>
            <person name="Chovatia M."/>
            <person name="Cooper J."/>
            <person name="Damon W."/>
            <person name="Desjardin D."/>
            <person name="Finy P."/>
            <person name="Geml J."/>
            <person name="Haridas S."/>
            <person name="Hughes K."/>
            <person name="Justo A."/>
            <person name="Karasinski D."/>
            <person name="Kautmanova I."/>
            <person name="Kiss B."/>
            <person name="Kocsube S."/>
            <person name="Kotiranta H."/>
            <person name="LaButti K.M."/>
            <person name="Lechner B.E."/>
            <person name="Liimatainen K."/>
            <person name="Lipzen A."/>
            <person name="Lukacs Z."/>
            <person name="Mihaltcheva S."/>
            <person name="Morgado L.N."/>
            <person name="Niskanen T."/>
            <person name="Noordeloos M.E."/>
            <person name="Ohm R.A."/>
            <person name="Ortiz-Santana B."/>
            <person name="Ovrebo C."/>
            <person name="Racz N."/>
            <person name="Riley R."/>
            <person name="Savchenko A."/>
            <person name="Shiryaev A."/>
            <person name="Soop K."/>
            <person name="Spirin V."/>
            <person name="Szebenyi C."/>
            <person name="Tomsovsky M."/>
            <person name="Tulloss R.E."/>
            <person name="Uehling J."/>
            <person name="Grigoriev I.V."/>
            <person name="Vagvolgyi C."/>
            <person name="Papp T."/>
            <person name="Martin F.M."/>
            <person name="Miettinen O."/>
            <person name="Hibbett D.S."/>
            <person name="Nagy L.G."/>
        </authorList>
    </citation>
    <scope>NUCLEOTIDE SEQUENCE [LARGE SCALE GENOMIC DNA]</scope>
    <source>
        <strain evidence="7 8">CBS 121175</strain>
    </source>
</reference>
<dbReference type="CDD" id="cd06464">
    <property type="entry name" value="ACD_sHsps-like"/>
    <property type="match status" value="1"/>
</dbReference>
<dbReference type="InterPro" id="IPR031107">
    <property type="entry name" value="Small_HSP"/>
</dbReference>
<keyword evidence="8" id="KW-1185">Reference proteome</keyword>
<dbReference type="STRING" id="230819.A0A5C3LMT3"/>
<evidence type="ECO:0000256" key="4">
    <source>
        <dbReference type="SAM" id="MobiDB-lite"/>
    </source>
</evidence>
<dbReference type="PROSITE" id="PS01031">
    <property type="entry name" value="SHSP"/>
    <property type="match status" value="1"/>
</dbReference>
<feature type="compositionally biased region" description="Polar residues" evidence="4">
    <location>
        <begin position="29"/>
        <end position="45"/>
    </location>
</feature>
<comment type="similarity">
    <text evidence="2 3">Belongs to the small heat shock protein (HSP20) family.</text>
</comment>
<dbReference type="Pfam" id="PF00011">
    <property type="entry name" value="HSP20"/>
    <property type="match status" value="1"/>
</dbReference>
<accession>A0A5C3LMT3</accession>
<keyword evidence="1 7" id="KW-0346">Stress response</keyword>
<evidence type="ECO:0000256" key="3">
    <source>
        <dbReference type="RuleBase" id="RU003616"/>
    </source>
</evidence>
<dbReference type="InterPro" id="IPR002068">
    <property type="entry name" value="A-crystallin/Hsp20_dom"/>
</dbReference>
<proteinExistence type="inferred from homology"/>
<feature type="domain" description="CS" evidence="6">
    <location>
        <begin position="50"/>
        <end position="157"/>
    </location>
</feature>
<dbReference type="Proteomes" id="UP000307440">
    <property type="component" value="Unassembled WGS sequence"/>
</dbReference>
<dbReference type="SUPFAM" id="SSF49764">
    <property type="entry name" value="HSP20-like chaperones"/>
    <property type="match status" value="1"/>
</dbReference>
<gene>
    <name evidence="7" type="ORF">FA15DRAFT_699584</name>
</gene>
<sequence length="159" mass="18114">MSSVFFYEPFYDFDRFLDDALSYRQLANTDSNQVARRSNDNSSTDGAVRPLKPRMDLHEDKDKNLVTATFEMPGLKKDDVNISIDNNRLTVSGESQISSDYDQNGYAVRERRYGNFSRTLQLPQGIKEDQIKAKMDSGILSVTFPKASEEKTPKKITVN</sequence>
<name>A0A5C3LMT3_COPMA</name>
<dbReference type="PANTHER" id="PTHR11527">
    <property type="entry name" value="HEAT-SHOCK PROTEIN 20 FAMILY MEMBER"/>
    <property type="match status" value="1"/>
</dbReference>
<feature type="region of interest" description="Disordered" evidence="4">
    <location>
        <begin position="29"/>
        <end position="50"/>
    </location>
</feature>
<dbReference type="InterPro" id="IPR008978">
    <property type="entry name" value="HSP20-like_chaperone"/>
</dbReference>
<dbReference type="AlphaFoldDB" id="A0A5C3LMT3"/>
<protein>
    <submittedName>
        <fullName evidence="7">Small heat shock protein</fullName>
    </submittedName>
</protein>
<feature type="domain" description="SHSP" evidence="5">
    <location>
        <begin position="46"/>
        <end position="159"/>
    </location>
</feature>
<evidence type="ECO:0000313" key="7">
    <source>
        <dbReference type="EMBL" id="TFK30021.1"/>
    </source>
</evidence>
<dbReference type="PROSITE" id="PS51203">
    <property type="entry name" value="CS"/>
    <property type="match status" value="1"/>
</dbReference>
<evidence type="ECO:0000256" key="2">
    <source>
        <dbReference type="PROSITE-ProRule" id="PRU00285"/>
    </source>
</evidence>
<dbReference type="Gene3D" id="2.60.40.790">
    <property type="match status" value="1"/>
</dbReference>
<evidence type="ECO:0000313" key="8">
    <source>
        <dbReference type="Proteomes" id="UP000307440"/>
    </source>
</evidence>
<dbReference type="OrthoDB" id="1431247at2759"/>
<evidence type="ECO:0000259" key="5">
    <source>
        <dbReference type="PROSITE" id="PS01031"/>
    </source>
</evidence>
<organism evidence="7 8">
    <name type="scientific">Coprinopsis marcescibilis</name>
    <name type="common">Agaric fungus</name>
    <name type="synonym">Psathyrella marcescibilis</name>
    <dbReference type="NCBI Taxonomy" id="230819"/>
    <lineage>
        <taxon>Eukaryota</taxon>
        <taxon>Fungi</taxon>
        <taxon>Dikarya</taxon>
        <taxon>Basidiomycota</taxon>
        <taxon>Agaricomycotina</taxon>
        <taxon>Agaricomycetes</taxon>
        <taxon>Agaricomycetidae</taxon>
        <taxon>Agaricales</taxon>
        <taxon>Agaricineae</taxon>
        <taxon>Psathyrellaceae</taxon>
        <taxon>Coprinopsis</taxon>
    </lineage>
</organism>
<dbReference type="InterPro" id="IPR007052">
    <property type="entry name" value="CS_dom"/>
</dbReference>
<dbReference type="EMBL" id="ML210147">
    <property type="protein sequence ID" value="TFK30021.1"/>
    <property type="molecule type" value="Genomic_DNA"/>
</dbReference>
<evidence type="ECO:0000259" key="6">
    <source>
        <dbReference type="PROSITE" id="PS51203"/>
    </source>
</evidence>